<dbReference type="Proteomes" id="UP000316426">
    <property type="component" value="Chromosome"/>
</dbReference>
<protein>
    <submittedName>
        <fullName evidence="1">Uncharacterized protein</fullName>
    </submittedName>
</protein>
<gene>
    <name evidence="1" type="ORF">Spa11_35280</name>
</gene>
<evidence type="ECO:0000313" key="1">
    <source>
        <dbReference type="EMBL" id="QDV75313.1"/>
    </source>
</evidence>
<organism evidence="1 2">
    <name type="scientific">Botrimarina mediterranea</name>
    <dbReference type="NCBI Taxonomy" id="2528022"/>
    <lineage>
        <taxon>Bacteria</taxon>
        <taxon>Pseudomonadati</taxon>
        <taxon>Planctomycetota</taxon>
        <taxon>Planctomycetia</taxon>
        <taxon>Pirellulales</taxon>
        <taxon>Lacipirellulaceae</taxon>
        <taxon>Botrimarina</taxon>
    </lineage>
</organism>
<dbReference type="EMBL" id="CP036349">
    <property type="protein sequence ID" value="QDV75313.1"/>
    <property type="molecule type" value="Genomic_DNA"/>
</dbReference>
<reference evidence="1 2" key="1">
    <citation type="submission" date="2019-02" db="EMBL/GenBank/DDBJ databases">
        <title>Deep-cultivation of Planctomycetes and their phenomic and genomic characterization uncovers novel biology.</title>
        <authorList>
            <person name="Wiegand S."/>
            <person name="Jogler M."/>
            <person name="Boedeker C."/>
            <person name="Pinto D."/>
            <person name="Vollmers J."/>
            <person name="Rivas-Marin E."/>
            <person name="Kohn T."/>
            <person name="Peeters S.H."/>
            <person name="Heuer A."/>
            <person name="Rast P."/>
            <person name="Oberbeckmann S."/>
            <person name="Bunk B."/>
            <person name="Jeske O."/>
            <person name="Meyerdierks A."/>
            <person name="Storesund J.E."/>
            <person name="Kallscheuer N."/>
            <person name="Luecker S."/>
            <person name="Lage O.M."/>
            <person name="Pohl T."/>
            <person name="Merkel B.J."/>
            <person name="Hornburger P."/>
            <person name="Mueller R.-W."/>
            <person name="Bruemmer F."/>
            <person name="Labrenz M."/>
            <person name="Spormann A.M."/>
            <person name="Op den Camp H."/>
            <person name="Overmann J."/>
            <person name="Amann R."/>
            <person name="Jetten M.S.M."/>
            <person name="Mascher T."/>
            <person name="Medema M.H."/>
            <person name="Devos D.P."/>
            <person name="Kaster A.-K."/>
            <person name="Ovreas L."/>
            <person name="Rohde M."/>
            <person name="Galperin M.Y."/>
            <person name="Jogler C."/>
        </authorList>
    </citation>
    <scope>NUCLEOTIDE SEQUENCE [LARGE SCALE GENOMIC DNA]</scope>
    <source>
        <strain evidence="1 2">Spa11</strain>
    </source>
</reference>
<proteinExistence type="predicted"/>
<name>A0A518KBY7_9BACT</name>
<evidence type="ECO:0000313" key="2">
    <source>
        <dbReference type="Proteomes" id="UP000316426"/>
    </source>
</evidence>
<accession>A0A518KBY7</accession>
<dbReference type="AlphaFoldDB" id="A0A518KBY7"/>
<dbReference type="KEGG" id="bmei:Spa11_35280"/>
<keyword evidence="2" id="KW-1185">Reference proteome</keyword>
<sequence length="114" mass="13618">MMSPFPEDWQLLWVFECEPQESEQVFKRYGSEVNGYRVVFECWPQEMEAKLAWWKGKEVLGRLELQWVRGIVAETHKKGSTALVFTFEKDCIRPLRFQVRPYPSVEWGTCWGPR</sequence>